<name>A0A4R3LRF1_9HYPH</name>
<dbReference type="Pfam" id="PF00664">
    <property type="entry name" value="ABC_membrane"/>
    <property type="match status" value="1"/>
</dbReference>
<organism evidence="16 17">
    <name type="scientific">Aquabacter spiritensis</name>
    <dbReference type="NCBI Taxonomy" id="933073"/>
    <lineage>
        <taxon>Bacteria</taxon>
        <taxon>Pseudomonadati</taxon>
        <taxon>Pseudomonadota</taxon>
        <taxon>Alphaproteobacteria</taxon>
        <taxon>Hyphomicrobiales</taxon>
        <taxon>Xanthobacteraceae</taxon>
        <taxon>Aquabacter</taxon>
    </lineage>
</organism>
<dbReference type="SUPFAM" id="SSF90123">
    <property type="entry name" value="ABC transporter transmembrane region"/>
    <property type="match status" value="1"/>
</dbReference>
<evidence type="ECO:0000256" key="2">
    <source>
        <dbReference type="ARBA" id="ARBA00005417"/>
    </source>
</evidence>
<reference evidence="16 17" key="1">
    <citation type="submission" date="2019-03" db="EMBL/GenBank/DDBJ databases">
        <title>Genomic Encyclopedia of Type Strains, Phase IV (KMG-IV): sequencing the most valuable type-strain genomes for metagenomic binning, comparative biology and taxonomic classification.</title>
        <authorList>
            <person name="Goeker M."/>
        </authorList>
    </citation>
    <scope>NUCLEOTIDE SEQUENCE [LARGE SCALE GENOMIC DNA]</scope>
    <source>
        <strain evidence="16 17">DSM 9035</strain>
    </source>
</reference>
<dbReference type="RefSeq" id="WP_245504725.1">
    <property type="nucleotide sequence ID" value="NZ_SMAI01000010.1"/>
</dbReference>
<sequence>MAAMFNVYRRALRLLGPQARLGAILAFVNLLLALAQFAEPILFGRIVNALANPPGGAAAPSLADIAPLLGAWAAFGLFSIAAGVAVSLHADRLAHRRRLGVLTEYFEHVLQLPLAFHGETHSGRLLKIMLQGTDALWGLWLSFFREDCAALVALVVLVPVGIWINWRLGLVLISLVFVFAFVTAYVLRRTEAMQRAVEGHRSSLAEHATDALGNVALIQSYARIEAEVTHLRDTAGRLLAAQIPVLSWWALVSMATKAATTLTILAILVVGTWLHLDGLASIGEIVTYVAFATLLIGRLDHTVGFVNRLVMSTPTLAEFFDVLDAVGQVRERPGAVDLGQAAGAVAFEDVSFSYDARRPALAAVSFHAAPGETVALVGATGAGKSTALALLHRAFDPLSGCIRIDGTDIRDVTLASLRRQIGVVFQEALLFNRSIEDNLRVGKPDATEDEMRLALQRAQALDLVARHPDGLKARVGERGRALSGGERQRLAIARALLKNPPILILDEATSALDATTEAKVQAALDAVMTGRTTFVIAHRLSTVRNADRILVFDHGRIVETGDFDTLVALGGRFAALAQAQFLIAPPPRAASIAET</sequence>
<feature type="domain" description="ABC transporter" evidence="14">
    <location>
        <begin position="345"/>
        <end position="579"/>
    </location>
</feature>
<keyword evidence="7 13" id="KW-0812">Transmembrane</keyword>
<dbReference type="InterPro" id="IPR027417">
    <property type="entry name" value="P-loop_NTPase"/>
</dbReference>
<gene>
    <name evidence="16" type="ORF">EDC64_11027</name>
</gene>
<dbReference type="CDD" id="cd18562">
    <property type="entry name" value="ABC_6TM_NdvA_beta-glucan_exporter_like"/>
    <property type="match status" value="1"/>
</dbReference>
<keyword evidence="6" id="KW-0762">Sugar transport</keyword>
<accession>A0A4R3LRF1</accession>
<dbReference type="PANTHER" id="PTHR43394">
    <property type="entry name" value="ATP-DEPENDENT PERMEASE MDL1, MITOCHONDRIAL"/>
    <property type="match status" value="1"/>
</dbReference>
<dbReference type="InterPro" id="IPR017871">
    <property type="entry name" value="ABC_transporter-like_CS"/>
</dbReference>
<feature type="domain" description="ABC transmembrane type-1" evidence="15">
    <location>
        <begin position="23"/>
        <end position="311"/>
    </location>
</feature>
<evidence type="ECO:0000256" key="5">
    <source>
        <dbReference type="ARBA" id="ARBA00022519"/>
    </source>
</evidence>
<proteinExistence type="inferred from homology"/>
<dbReference type="PROSITE" id="PS50893">
    <property type="entry name" value="ABC_TRANSPORTER_2"/>
    <property type="match status" value="1"/>
</dbReference>
<dbReference type="NCBIfam" id="TIGR01192">
    <property type="entry name" value="chvA"/>
    <property type="match status" value="1"/>
</dbReference>
<evidence type="ECO:0000259" key="15">
    <source>
        <dbReference type="PROSITE" id="PS50929"/>
    </source>
</evidence>
<protein>
    <submittedName>
        <fullName evidence="16">ATP-binding cassette subfamily B protein</fullName>
    </submittedName>
</protein>
<dbReference type="NCBIfam" id="NF010178">
    <property type="entry name" value="PRK13657.1"/>
    <property type="match status" value="1"/>
</dbReference>
<dbReference type="Gene3D" id="3.40.50.300">
    <property type="entry name" value="P-loop containing nucleotide triphosphate hydrolases"/>
    <property type="match status" value="1"/>
</dbReference>
<dbReference type="Proteomes" id="UP000294664">
    <property type="component" value="Unassembled WGS sequence"/>
</dbReference>
<keyword evidence="4" id="KW-1003">Cell membrane</keyword>
<dbReference type="EMBL" id="SMAI01000010">
    <property type="protein sequence ID" value="TCT03164.1"/>
    <property type="molecule type" value="Genomic_DNA"/>
</dbReference>
<keyword evidence="12 13" id="KW-0472">Membrane</keyword>
<keyword evidence="8" id="KW-0547">Nucleotide-binding</keyword>
<evidence type="ECO:0000313" key="16">
    <source>
        <dbReference type="EMBL" id="TCT03164.1"/>
    </source>
</evidence>
<evidence type="ECO:0000259" key="14">
    <source>
        <dbReference type="PROSITE" id="PS50893"/>
    </source>
</evidence>
<dbReference type="InterPro" id="IPR003593">
    <property type="entry name" value="AAA+_ATPase"/>
</dbReference>
<feature type="transmembrane region" description="Helical" evidence="13">
    <location>
        <begin position="69"/>
        <end position="88"/>
    </location>
</feature>
<dbReference type="GO" id="GO:0015421">
    <property type="term" value="F:ABC-type oligopeptide transporter activity"/>
    <property type="evidence" value="ECO:0007669"/>
    <property type="project" value="TreeGrafter"/>
</dbReference>
<keyword evidence="3" id="KW-0813">Transport</keyword>
<feature type="transmembrane region" description="Helical" evidence="13">
    <location>
        <begin position="246"/>
        <end position="273"/>
    </location>
</feature>
<keyword evidence="5" id="KW-0997">Cell inner membrane</keyword>
<dbReference type="Gene3D" id="1.20.1560.10">
    <property type="entry name" value="ABC transporter type 1, transmembrane domain"/>
    <property type="match status" value="1"/>
</dbReference>
<dbReference type="GO" id="GO:0005886">
    <property type="term" value="C:plasma membrane"/>
    <property type="evidence" value="ECO:0007669"/>
    <property type="project" value="UniProtKB-SubCell"/>
</dbReference>
<dbReference type="InterPro" id="IPR011527">
    <property type="entry name" value="ABC1_TM_dom"/>
</dbReference>
<keyword evidence="11 13" id="KW-1133">Transmembrane helix</keyword>
<dbReference type="Pfam" id="PF00005">
    <property type="entry name" value="ABC_tran"/>
    <property type="match status" value="1"/>
</dbReference>
<keyword evidence="9 16" id="KW-0067">ATP-binding</keyword>
<dbReference type="InterPro" id="IPR039421">
    <property type="entry name" value="Type_1_exporter"/>
</dbReference>
<keyword evidence="17" id="KW-1185">Reference proteome</keyword>
<feature type="transmembrane region" description="Helical" evidence="13">
    <location>
        <begin position="279"/>
        <end position="299"/>
    </location>
</feature>
<evidence type="ECO:0000256" key="9">
    <source>
        <dbReference type="ARBA" id="ARBA00022840"/>
    </source>
</evidence>
<dbReference type="SMART" id="SM00382">
    <property type="entry name" value="AAA"/>
    <property type="match status" value="1"/>
</dbReference>
<evidence type="ECO:0000256" key="10">
    <source>
        <dbReference type="ARBA" id="ARBA00022967"/>
    </source>
</evidence>
<evidence type="ECO:0000256" key="11">
    <source>
        <dbReference type="ARBA" id="ARBA00022989"/>
    </source>
</evidence>
<evidence type="ECO:0000256" key="6">
    <source>
        <dbReference type="ARBA" id="ARBA00022597"/>
    </source>
</evidence>
<evidence type="ECO:0000313" key="17">
    <source>
        <dbReference type="Proteomes" id="UP000294664"/>
    </source>
</evidence>
<dbReference type="PANTHER" id="PTHR43394:SF1">
    <property type="entry name" value="ATP-BINDING CASSETTE SUB-FAMILY B MEMBER 10, MITOCHONDRIAL"/>
    <property type="match status" value="1"/>
</dbReference>
<dbReference type="GO" id="GO:0016887">
    <property type="term" value="F:ATP hydrolysis activity"/>
    <property type="evidence" value="ECO:0007669"/>
    <property type="project" value="InterPro"/>
</dbReference>
<comment type="caution">
    <text evidence="16">The sequence shown here is derived from an EMBL/GenBank/DDBJ whole genome shotgun (WGS) entry which is preliminary data.</text>
</comment>
<evidence type="ECO:0000256" key="13">
    <source>
        <dbReference type="SAM" id="Phobius"/>
    </source>
</evidence>
<dbReference type="InterPro" id="IPR005896">
    <property type="entry name" value="NdvA"/>
</dbReference>
<evidence type="ECO:0000256" key="12">
    <source>
        <dbReference type="ARBA" id="ARBA00023136"/>
    </source>
</evidence>
<dbReference type="GO" id="GO:0015441">
    <property type="term" value="F:ABC-type beta-glucan transporter activity"/>
    <property type="evidence" value="ECO:0007669"/>
    <property type="project" value="InterPro"/>
</dbReference>
<evidence type="ECO:0000256" key="8">
    <source>
        <dbReference type="ARBA" id="ARBA00022741"/>
    </source>
</evidence>
<dbReference type="AlphaFoldDB" id="A0A4R3LRF1"/>
<dbReference type="SUPFAM" id="SSF52540">
    <property type="entry name" value="P-loop containing nucleoside triphosphate hydrolases"/>
    <property type="match status" value="1"/>
</dbReference>
<evidence type="ECO:0000256" key="3">
    <source>
        <dbReference type="ARBA" id="ARBA00022448"/>
    </source>
</evidence>
<dbReference type="PROSITE" id="PS00211">
    <property type="entry name" value="ABC_TRANSPORTER_1"/>
    <property type="match status" value="1"/>
</dbReference>
<keyword evidence="10" id="KW-1278">Translocase</keyword>
<comment type="similarity">
    <text evidence="2">Belongs to the ABC transporter superfamily.</text>
</comment>
<dbReference type="FunFam" id="3.40.50.300:FF:000221">
    <property type="entry name" value="Multidrug ABC transporter ATP-binding protein"/>
    <property type="match status" value="1"/>
</dbReference>
<feature type="transmembrane region" description="Helical" evidence="13">
    <location>
        <begin position="170"/>
        <end position="187"/>
    </location>
</feature>
<dbReference type="InterPro" id="IPR036640">
    <property type="entry name" value="ABC1_TM_sf"/>
</dbReference>
<comment type="subcellular location">
    <subcellularLocation>
        <location evidence="1">Cell membrane</location>
        <topology evidence="1">Multi-pass membrane protein</topology>
    </subcellularLocation>
</comment>
<evidence type="ECO:0000256" key="1">
    <source>
        <dbReference type="ARBA" id="ARBA00004651"/>
    </source>
</evidence>
<evidence type="ECO:0000256" key="7">
    <source>
        <dbReference type="ARBA" id="ARBA00022692"/>
    </source>
</evidence>
<dbReference type="PROSITE" id="PS50929">
    <property type="entry name" value="ABC_TM1F"/>
    <property type="match status" value="1"/>
</dbReference>
<dbReference type="InterPro" id="IPR003439">
    <property type="entry name" value="ABC_transporter-like_ATP-bd"/>
</dbReference>
<dbReference type="GO" id="GO:0005524">
    <property type="term" value="F:ATP binding"/>
    <property type="evidence" value="ECO:0007669"/>
    <property type="project" value="UniProtKB-KW"/>
</dbReference>
<evidence type="ECO:0000256" key="4">
    <source>
        <dbReference type="ARBA" id="ARBA00022475"/>
    </source>
</evidence>